<protein>
    <submittedName>
        <fullName evidence="11">Aste57867_4161 protein</fullName>
    </submittedName>
</protein>
<dbReference type="OrthoDB" id="5126881at2759"/>
<dbReference type="InterPro" id="IPR020630">
    <property type="entry name" value="THF_DH/CycHdrlase_cat_dom"/>
</dbReference>
<evidence type="ECO:0000256" key="4">
    <source>
        <dbReference type="ARBA" id="ARBA00022801"/>
    </source>
</evidence>
<evidence type="ECO:0000313" key="12">
    <source>
        <dbReference type="Proteomes" id="UP000332933"/>
    </source>
</evidence>
<dbReference type="SUPFAM" id="SSF51735">
    <property type="entry name" value="NAD(P)-binding Rossmann-fold domains"/>
    <property type="match status" value="1"/>
</dbReference>
<dbReference type="Proteomes" id="UP000332933">
    <property type="component" value="Unassembled WGS sequence"/>
</dbReference>
<evidence type="ECO:0000256" key="2">
    <source>
        <dbReference type="ARBA" id="ARBA00011738"/>
    </source>
</evidence>
<dbReference type="GO" id="GO:0005829">
    <property type="term" value="C:cytosol"/>
    <property type="evidence" value="ECO:0007669"/>
    <property type="project" value="TreeGrafter"/>
</dbReference>
<evidence type="ECO:0000256" key="7">
    <source>
        <dbReference type="ARBA" id="ARBA00023268"/>
    </source>
</evidence>
<organism evidence="11 12">
    <name type="scientific">Aphanomyces stellatus</name>
    <dbReference type="NCBI Taxonomy" id="120398"/>
    <lineage>
        <taxon>Eukaryota</taxon>
        <taxon>Sar</taxon>
        <taxon>Stramenopiles</taxon>
        <taxon>Oomycota</taxon>
        <taxon>Saprolegniomycetes</taxon>
        <taxon>Saprolegniales</taxon>
        <taxon>Verrucalvaceae</taxon>
        <taxon>Aphanomyces</taxon>
    </lineage>
</organism>
<accession>A0A485KB55</accession>
<dbReference type="FunFam" id="3.40.50.720:FF:000006">
    <property type="entry name" value="Bifunctional protein FolD"/>
    <property type="match status" value="1"/>
</dbReference>
<keyword evidence="4" id="KW-0378">Hydrolase</keyword>
<dbReference type="InterPro" id="IPR000672">
    <property type="entry name" value="THF_DH/CycHdrlase"/>
</dbReference>
<keyword evidence="3" id="KW-0554">One-carbon metabolism</keyword>
<dbReference type="InterPro" id="IPR020631">
    <property type="entry name" value="THF_DH/CycHdrlase_NAD-bd_dom"/>
</dbReference>
<dbReference type="EMBL" id="CAADRA010000902">
    <property type="protein sequence ID" value="VFT81288.1"/>
    <property type="molecule type" value="Genomic_DNA"/>
</dbReference>
<dbReference type="PRINTS" id="PR00085">
    <property type="entry name" value="THFDHDRGNASE"/>
</dbReference>
<proteinExistence type="inferred from homology"/>
<feature type="domain" description="Tetrahydrofolate dehydrogenase/cyclohydrolase NAD(P)-binding" evidence="9">
    <location>
        <begin position="143"/>
        <end position="290"/>
    </location>
</feature>
<feature type="domain" description="Tetrahydrofolate dehydrogenase/cyclohydrolase catalytic" evidence="8">
    <location>
        <begin position="5"/>
        <end position="122"/>
    </location>
</feature>
<keyword evidence="5" id="KW-0521">NADP</keyword>
<dbReference type="Gene3D" id="3.40.50.720">
    <property type="entry name" value="NAD(P)-binding Rossmann-like Domain"/>
    <property type="match status" value="1"/>
</dbReference>
<dbReference type="GO" id="GO:0004488">
    <property type="term" value="F:methylenetetrahydrofolate dehydrogenase (NADP+) activity"/>
    <property type="evidence" value="ECO:0007669"/>
    <property type="project" value="InterPro"/>
</dbReference>
<evidence type="ECO:0000256" key="6">
    <source>
        <dbReference type="ARBA" id="ARBA00023002"/>
    </source>
</evidence>
<reference evidence="10" key="2">
    <citation type="submission" date="2019-06" db="EMBL/GenBank/DDBJ databases">
        <title>Genomics analysis of Aphanomyces spp. identifies a new class of oomycete effector associated with host adaptation.</title>
        <authorList>
            <person name="Gaulin E."/>
        </authorList>
    </citation>
    <scope>NUCLEOTIDE SEQUENCE</scope>
    <source>
        <strain evidence="10">CBS 578.67</strain>
    </source>
</reference>
<dbReference type="HAMAP" id="MF_01576">
    <property type="entry name" value="THF_DHG_CYH"/>
    <property type="match status" value="1"/>
</dbReference>
<dbReference type="InterPro" id="IPR046346">
    <property type="entry name" value="Aminoacid_DH-like_N_sf"/>
</dbReference>
<sequence>MATIIDGKAIGATILDEIKAEVEKNVAAHADYVVPGLAVVLVGDRKDSATYVRMKKKACEQLGFRTVSVNLAVDISFDALMHEIDVLNADPTVHGILVQLPLPAHLDDELVLNHITPAKDVDGLHPMNVAALSLRSKNPYIVACTPAGCIELLDRHGIQIQGKRAVVLGRSRIVGIPVAHLLLDRNATVTICHSKSENLDAIVREADILVAACGRAEMVQGAWLKPGCTVIDVGINSVDDATKKAGYRLVGDVHYASAKEVAGAITPVPGGVGPMTIAMLMKNTLICAHRSQPNVFNK</sequence>
<dbReference type="PANTHER" id="PTHR48099">
    <property type="entry name" value="C-1-TETRAHYDROFOLATE SYNTHASE, CYTOPLASMIC-RELATED"/>
    <property type="match status" value="1"/>
</dbReference>
<evidence type="ECO:0000313" key="10">
    <source>
        <dbReference type="EMBL" id="KAF0713909.1"/>
    </source>
</evidence>
<dbReference type="Pfam" id="PF00763">
    <property type="entry name" value="THF_DHG_CYH"/>
    <property type="match status" value="1"/>
</dbReference>
<evidence type="ECO:0000256" key="5">
    <source>
        <dbReference type="ARBA" id="ARBA00022857"/>
    </source>
</evidence>
<reference evidence="11 12" key="1">
    <citation type="submission" date="2019-03" db="EMBL/GenBank/DDBJ databases">
        <authorList>
            <person name="Gaulin E."/>
            <person name="Dumas B."/>
        </authorList>
    </citation>
    <scope>NUCLEOTIDE SEQUENCE [LARGE SCALE GENOMIC DNA]</scope>
    <source>
        <strain evidence="11">CBS 568.67</strain>
    </source>
</reference>
<evidence type="ECO:0000256" key="1">
    <source>
        <dbReference type="ARBA" id="ARBA00004777"/>
    </source>
</evidence>
<dbReference type="Gene3D" id="3.40.50.10860">
    <property type="entry name" value="Leucine Dehydrogenase, chain A, domain 1"/>
    <property type="match status" value="1"/>
</dbReference>
<evidence type="ECO:0000313" key="11">
    <source>
        <dbReference type="EMBL" id="VFT81288.1"/>
    </source>
</evidence>
<name>A0A485KB55_9STRA</name>
<dbReference type="PROSITE" id="PS00767">
    <property type="entry name" value="THF_DHG_CYH_2"/>
    <property type="match status" value="1"/>
</dbReference>
<comment type="subunit">
    <text evidence="2">Homodimer.</text>
</comment>
<dbReference type="SUPFAM" id="SSF53223">
    <property type="entry name" value="Aminoacid dehydrogenase-like, N-terminal domain"/>
    <property type="match status" value="1"/>
</dbReference>
<keyword evidence="12" id="KW-1185">Reference proteome</keyword>
<dbReference type="PANTHER" id="PTHR48099:SF5">
    <property type="entry name" value="C-1-TETRAHYDROFOLATE SYNTHASE, CYTOPLASMIC"/>
    <property type="match status" value="1"/>
</dbReference>
<dbReference type="EMBL" id="VJMH01000902">
    <property type="protein sequence ID" value="KAF0713909.1"/>
    <property type="molecule type" value="Genomic_DNA"/>
</dbReference>
<dbReference type="FunFam" id="3.40.50.10860:FF:000005">
    <property type="entry name" value="C-1-tetrahydrofolate synthase, cytoplasmic, putative"/>
    <property type="match status" value="1"/>
</dbReference>
<evidence type="ECO:0000256" key="3">
    <source>
        <dbReference type="ARBA" id="ARBA00022563"/>
    </source>
</evidence>
<dbReference type="GO" id="GO:0004477">
    <property type="term" value="F:methenyltetrahydrofolate cyclohydrolase activity"/>
    <property type="evidence" value="ECO:0007669"/>
    <property type="project" value="TreeGrafter"/>
</dbReference>
<keyword evidence="6" id="KW-0560">Oxidoreductase</keyword>
<dbReference type="InterPro" id="IPR036291">
    <property type="entry name" value="NAD(P)-bd_dom_sf"/>
</dbReference>
<dbReference type="AlphaFoldDB" id="A0A485KB55"/>
<gene>
    <name evidence="11" type="primary">Aste57867_4161</name>
    <name evidence="10" type="ORF">As57867_004150</name>
    <name evidence="11" type="ORF">ASTE57867_4161</name>
</gene>
<dbReference type="Pfam" id="PF02882">
    <property type="entry name" value="THF_DHG_CYH_C"/>
    <property type="match status" value="1"/>
</dbReference>
<comment type="pathway">
    <text evidence="1">One-carbon metabolism; tetrahydrofolate interconversion.</text>
</comment>
<evidence type="ECO:0000259" key="8">
    <source>
        <dbReference type="Pfam" id="PF00763"/>
    </source>
</evidence>
<evidence type="ECO:0000259" key="9">
    <source>
        <dbReference type="Pfam" id="PF02882"/>
    </source>
</evidence>
<dbReference type="GO" id="GO:0035999">
    <property type="term" value="P:tetrahydrofolate interconversion"/>
    <property type="evidence" value="ECO:0007669"/>
    <property type="project" value="TreeGrafter"/>
</dbReference>
<keyword evidence="7" id="KW-0511">Multifunctional enzyme</keyword>
<dbReference type="CDD" id="cd01080">
    <property type="entry name" value="NAD_bind_m-THF_DH_Cyclohyd"/>
    <property type="match status" value="1"/>
</dbReference>
<dbReference type="InterPro" id="IPR020867">
    <property type="entry name" value="THF_DH/CycHdrlase_CS"/>
</dbReference>